<dbReference type="Pfam" id="PF02190">
    <property type="entry name" value="LON_substr_bdg"/>
    <property type="match status" value="1"/>
</dbReference>
<evidence type="ECO:0000256" key="1">
    <source>
        <dbReference type="SAM" id="MobiDB-lite"/>
    </source>
</evidence>
<keyword evidence="4" id="KW-1185">Reference proteome</keyword>
<feature type="domain" description="Lon N-terminal" evidence="2">
    <location>
        <begin position="90"/>
        <end position="203"/>
    </location>
</feature>
<protein>
    <recommendedName>
        <fullName evidence="2">Lon N-terminal domain-containing protein</fullName>
    </recommendedName>
</protein>
<reference evidence="3" key="1">
    <citation type="submission" date="2021-02" db="EMBL/GenBank/DDBJ databases">
        <authorList>
            <person name="Dougan E. K."/>
            <person name="Rhodes N."/>
            <person name="Thang M."/>
            <person name="Chan C."/>
        </authorList>
    </citation>
    <scope>NUCLEOTIDE SEQUENCE</scope>
</reference>
<feature type="compositionally biased region" description="Basic and acidic residues" evidence="1">
    <location>
        <begin position="49"/>
        <end position="63"/>
    </location>
</feature>
<evidence type="ECO:0000313" key="4">
    <source>
        <dbReference type="Proteomes" id="UP000604046"/>
    </source>
</evidence>
<accession>A0A812HUR5</accession>
<name>A0A812HUR5_9DINO</name>
<evidence type="ECO:0000313" key="3">
    <source>
        <dbReference type="EMBL" id="CAE6962580.1"/>
    </source>
</evidence>
<sequence>MLVLRLRQRAPVGARHTSGAWGICWSPSCPRPRAPGLYEARAFAGRASKTKEAGGKQEAKAEEAPVAESTASPPKEAGSGSSGQSVPKALLVLPLFRKPAFPSFKQVLQVREPEVVEILKTLRNKGQGEYISGFLAKEHAGMEASTTGTDNASVLRRDAGRVASASLLEDVGTVLQVLELTSFGTNQGGQITVMPRYRVRRVGTLSQHGPKALGSFGGFDCTKPTLQSKSILSTLSMHDGCCREHMASVETVAV</sequence>
<dbReference type="AlphaFoldDB" id="A0A812HUR5"/>
<gene>
    <name evidence="3" type="ORF">SNAT2548_LOCUS2038</name>
</gene>
<feature type="region of interest" description="Disordered" evidence="1">
    <location>
        <begin position="49"/>
        <end position="85"/>
    </location>
</feature>
<dbReference type="Proteomes" id="UP000604046">
    <property type="component" value="Unassembled WGS sequence"/>
</dbReference>
<dbReference type="InterPro" id="IPR003111">
    <property type="entry name" value="Lon_prtase_N"/>
</dbReference>
<organism evidence="3 4">
    <name type="scientific">Symbiodinium natans</name>
    <dbReference type="NCBI Taxonomy" id="878477"/>
    <lineage>
        <taxon>Eukaryota</taxon>
        <taxon>Sar</taxon>
        <taxon>Alveolata</taxon>
        <taxon>Dinophyceae</taxon>
        <taxon>Suessiales</taxon>
        <taxon>Symbiodiniaceae</taxon>
        <taxon>Symbiodinium</taxon>
    </lineage>
</organism>
<dbReference type="EMBL" id="CAJNDS010000114">
    <property type="protein sequence ID" value="CAE6962580.1"/>
    <property type="molecule type" value="Genomic_DNA"/>
</dbReference>
<dbReference type="OrthoDB" id="2411602at2759"/>
<comment type="caution">
    <text evidence="3">The sequence shown here is derived from an EMBL/GenBank/DDBJ whole genome shotgun (WGS) entry which is preliminary data.</text>
</comment>
<proteinExistence type="predicted"/>
<evidence type="ECO:0000259" key="2">
    <source>
        <dbReference type="Pfam" id="PF02190"/>
    </source>
</evidence>